<proteinExistence type="predicted"/>
<dbReference type="EMBL" id="CP003060">
    <property type="protein sequence ID" value="AEP30874.1"/>
    <property type="molecule type" value="Genomic_DNA"/>
</dbReference>
<accession>G4QIG0</accession>
<dbReference type="InterPro" id="IPR019734">
    <property type="entry name" value="TPR_rpt"/>
</dbReference>
<dbReference type="PANTHER" id="PTHR44943:SF8">
    <property type="entry name" value="TPR REPEAT-CONTAINING PROTEIN MJ0263"/>
    <property type="match status" value="1"/>
</dbReference>
<dbReference type="AlphaFoldDB" id="G4QIG0"/>
<evidence type="ECO:0000313" key="5">
    <source>
        <dbReference type="EMBL" id="AEP30874.1"/>
    </source>
</evidence>
<dbReference type="eggNOG" id="COG0457">
    <property type="taxonomic scope" value="Bacteria"/>
</dbReference>
<dbReference type="RefSeq" id="WP_014109747.1">
    <property type="nucleotide sequence ID" value="NC_016041.1"/>
</dbReference>
<reference evidence="5 6" key="1">
    <citation type="journal article" date="2011" name="J. Bacteriol.">
        <title>Complete genome sequence of seawater bacterium Glaciecola nitratireducens FR1064T.</title>
        <authorList>
            <person name="Bian F."/>
            <person name="Qin Q.L."/>
            <person name="Xie B.B."/>
            <person name="Shu Y.L."/>
            <person name="Zhang X.Y."/>
            <person name="Yu Y."/>
            <person name="Chen B."/>
            <person name="Chen X.L."/>
            <person name="Zhou B.C."/>
            <person name="Zhang Y.Z."/>
        </authorList>
    </citation>
    <scope>NUCLEOTIDE SEQUENCE [LARGE SCALE GENOMIC DNA]</scope>
    <source>
        <strain evidence="6">JCM 12485 / KCTC 12276 / FR1064</strain>
    </source>
</reference>
<dbReference type="KEGG" id="gni:GNIT_2777"/>
<evidence type="ECO:0000313" key="6">
    <source>
        <dbReference type="Proteomes" id="UP000009282"/>
    </source>
</evidence>
<organism evidence="5 6">
    <name type="scientific">Glaciecola nitratireducens (strain JCM 12485 / KCTC 12276 / FR1064)</name>
    <dbReference type="NCBI Taxonomy" id="1085623"/>
    <lineage>
        <taxon>Bacteria</taxon>
        <taxon>Pseudomonadati</taxon>
        <taxon>Pseudomonadota</taxon>
        <taxon>Gammaproteobacteria</taxon>
        <taxon>Alteromonadales</taxon>
        <taxon>Alteromonadaceae</taxon>
        <taxon>Brumicola</taxon>
    </lineage>
</organism>
<dbReference type="OrthoDB" id="5801251at2"/>
<dbReference type="InterPro" id="IPR011990">
    <property type="entry name" value="TPR-like_helical_dom_sf"/>
</dbReference>
<dbReference type="SUPFAM" id="SSF48452">
    <property type="entry name" value="TPR-like"/>
    <property type="match status" value="1"/>
</dbReference>
<dbReference type="STRING" id="1085623.GNIT_2777"/>
<feature type="chain" id="PRO_5003467856" evidence="4">
    <location>
        <begin position="26"/>
        <end position="400"/>
    </location>
</feature>
<evidence type="ECO:0000256" key="2">
    <source>
        <dbReference type="ARBA" id="ARBA00022803"/>
    </source>
</evidence>
<dbReference type="PROSITE" id="PS50293">
    <property type="entry name" value="TPR_REGION"/>
    <property type="match status" value="1"/>
</dbReference>
<dbReference type="PROSITE" id="PS50005">
    <property type="entry name" value="TPR"/>
    <property type="match status" value="1"/>
</dbReference>
<evidence type="ECO:0000256" key="3">
    <source>
        <dbReference type="PROSITE-ProRule" id="PRU00339"/>
    </source>
</evidence>
<name>G4QIG0_GLANF</name>
<evidence type="ECO:0000256" key="4">
    <source>
        <dbReference type="SAM" id="SignalP"/>
    </source>
</evidence>
<dbReference type="Proteomes" id="UP000009282">
    <property type="component" value="Chromosome"/>
</dbReference>
<dbReference type="Gene3D" id="1.25.40.10">
    <property type="entry name" value="Tetratricopeptide repeat domain"/>
    <property type="match status" value="1"/>
</dbReference>
<dbReference type="HOGENOM" id="CLU_056368_1_0_6"/>
<gene>
    <name evidence="5" type="ordered locus">GNIT_2777</name>
</gene>
<dbReference type="Pfam" id="PF00515">
    <property type="entry name" value="TPR_1"/>
    <property type="match status" value="1"/>
</dbReference>
<keyword evidence="2 3" id="KW-0802">TPR repeat</keyword>
<keyword evidence="1" id="KW-0677">Repeat</keyword>
<feature type="signal peptide" evidence="4">
    <location>
        <begin position="1"/>
        <end position="25"/>
    </location>
</feature>
<evidence type="ECO:0000256" key="1">
    <source>
        <dbReference type="ARBA" id="ARBA00022737"/>
    </source>
</evidence>
<dbReference type="PANTHER" id="PTHR44943">
    <property type="entry name" value="CELLULOSE SYNTHASE OPERON PROTEIN C"/>
    <property type="match status" value="1"/>
</dbReference>
<dbReference type="InterPro" id="IPR051685">
    <property type="entry name" value="Ycf3/AcsC/BcsC/TPR_MFPF"/>
</dbReference>
<dbReference type="SMART" id="SM00028">
    <property type="entry name" value="TPR"/>
    <property type="match status" value="4"/>
</dbReference>
<feature type="repeat" description="TPR" evidence="3">
    <location>
        <begin position="242"/>
        <end position="275"/>
    </location>
</feature>
<keyword evidence="6" id="KW-1185">Reference proteome</keyword>
<sequence>MSVSFQSTRLMLLVLFFSLFGSGCAATLHKNTDLLPAEEYLKDDAFPHFRAYPIEQAREIFALDDDAKAFVAKATQGLHSDEDNIKMLIRRIFSRSELDLIYTASANTIASDTFQNASANCLSLSIMTFSMAREAGFISEFQIIDIPEYWTRRAGYSILNGHINLRIKSNNRANKKVLFEKSFVVDFDPVSGADQFISRDASVPVVLAMFYNNKGAEALMKKNNDLAYAYFRESILADDGYPGAWVNLGLLYRKIGLYDFAMNAYQKAIRLDKDYNTAWENLAILQKHLGNVKAASDINRRLDAKRNENPFYHQMLAEVDREKGRFESSIHHYERAIRLNRNQHEFYLGLASVYFEKGDFKNSKRLLNTAKKKAGKSKVADIYVNKLTALSNFIASAHIN</sequence>
<keyword evidence="4" id="KW-0732">Signal</keyword>
<protein>
    <submittedName>
        <fullName evidence="5">TPR domain protein</fullName>
    </submittedName>
</protein>
<dbReference type="Pfam" id="PF13414">
    <property type="entry name" value="TPR_11"/>
    <property type="match status" value="1"/>
</dbReference>